<dbReference type="Pfam" id="PF00072">
    <property type="entry name" value="Response_reg"/>
    <property type="match status" value="1"/>
</dbReference>
<dbReference type="PANTHER" id="PTHR45138:SF9">
    <property type="entry name" value="DIGUANYLATE CYCLASE DGCM-RELATED"/>
    <property type="match status" value="1"/>
</dbReference>
<evidence type="ECO:0000313" key="7">
    <source>
        <dbReference type="EMBL" id="KHF25600.1"/>
    </source>
</evidence>
<name>A0A0B0H922_SOVGS</name>
<dbReference type="InterPro" id="IPR029787">
    <property type="entry name" value="Nucleotide_cyclase"/>
</dbReference>
<dbReference type="SMART" id="SM00267">
    <property type="entry name" value="GGDEF"/>
    <property type="match status" value="1"/>
</dbReference>
<dbReference type="EC" id="2.7.7.65" evidence="2"/>
<dbReference type="Gene3D" id="3.40.50.2300">
    <property type="match status" value="1"/>
</dbReference>
<dbReference type="GO" id="GO:1902201">
    <property type="term" value="P:negative regulation of bacterial-type flagellum-dependent cell motility"/>
    <property type="evidence" value="ECO:0007669"/>
    <property type="project" value="TreeGrafter"/>
</dbReference>
<dbReference type="NCBIfam" id="TIGR00254">
    <property type="entry name" value="GGDEF"/>
    <property type="match status" value="1"/>
</dbReference>
<dbReference type="STRING" id="2340.JV46_18090"/>
<evidence type="ECO:0000256" key="3">
    <source>
        <dbReference type="ARBA" id="ARBA00034247"/>
    </source>
</evidence>
<evidence type="ECO:0000259" key="6">
    <source>
        <dbReference type="PROSITE" id="PS50887"/>
    </source>
</evidence>
<dbReference type="CDD" id="cd01949">
    <property type="entry name" value="GGDEF"/>
    <property type="match status" value="1"/>
</dbReference>
<evidence type="ECO:0000256" key="4">
    <source>
        <dbReference type="PROSITE-ProRule" id="PRU00169"/>
    </source>
</evidence>
<dbReference type="OrthoDB" id="9812260at2"/>
<evidence type="ECO:0000313" key="8">
    <source>
        <dbReference type="Proteomes" id="UP000030856"/>
    </source>
</evidence>
<dbReference type="PANTHER" id="PTHR45138">
    <property type="entry name" value="REGULATORY COMPONENTS OF SENSORY TRANSDUCTION SYSTEM"/>
    <property type="match status" value="1"/>
</dbReference>
<sequence length="299" mass="33545">MHNQTSTILLVDDAKSNIDMVLNILGDQYDILVSRDGETALEIAAEEDIDLVLLDIMMPGMDGYQVCEALKADEEKAEIPVIFITAKTDENSIEKGFDVGGVDYVTKPFKDKELRARVKTHLQLRSLIKHLEYISSYDKMTGIYNRGEFFRQGEIRWKKGRSNLFAVMMDIDKFKTINDTYGHPTGDKVIKAVTSTVSSELGEGTIFGRVGGEEFTLLCNAETSEEVIALIEQIRLDVEKIRVESNDGQDIKCTISVGIAEANEYIESLDHLLKIADMALYDAKEGGRNRSIFREYPPA</sequence>
<proteinExistence type="predicted"/>
<dbReference type="PROSITE" id="PS50887">
    <property type="entry name" value="GGDEF"/>
    <property type="match status" value="1"/>
</dbReference>
<dbReference type="InterPro" id="IPR011006">
    <property type="entry name" value="CheY-like_superfamily"/>
</dbReference>
<dbReference type="InterPro" id="IPR001789">
    <property type="entry name" value="Sig_transdc_resp-reg_receiver"/>
</dbReference>
<dbReference type="SUPFAM" id="SSF52172">
    <property type="entry name" value="CheY-like"/>
    <property type="match status" value="1"/>
</dbReference>
<dbReference type="GO" id="GO:0005886">
    <property type="term" value="C:plasma membrane"/>
    <property type="evidence" value="ECO:0007669"/>
    <property type="project" value="TreeGrafter"/>
</dbReference>
<feature type="domain" description="GGDEF" evidence="6">
    <location>
        <begin position="162"/>
        <end position="296"/>
    </location>
</feature>
<keyword evidence="8" id="KW-1185">Reference proteome</keyword>
<comment type="catalytic activity">
    <reaction evidence="3">
        <text>2 GTP = 3',3'-c-di-GMP + 2 diphosphate</text>
        <dbReference type="Rhea" id="RHEA:24898"/>
        <dbReference type="ChEBI" id="CHEBI:33019"/>
        <dbReference type="ChEBI" id="CHEBI:37565"/>
        <dbReference type="ChEBI" id="CHEBI:58805"/>
        <dbReference type="EC" id="2.7.7.65"/>
    </reaction>
</comment>
<dbReference type="GO" id="GO:0043709">
    <property type="term" value="P:cell adhesion involved in single-species biofilm formation"/>
    <property type="evidence" value="ECO:0007669"/>
    <property type="project" value="TreeGrafter"/>
</dbReference>
<feature type="domain" description="Response regulatory" evidence="5">
    <location>
        <begin position="7"/>
        <end position="122"/>
    </location>
</feature>
<dbReference type="Pfam" id="PF00990">
    <property type="entry name" value="GGDEF"/>
    <property type="match status" value="1"/>
</dbReference>
<comment type="caution">
    <text evidence="7">The sequence shown here is derived from an EMBL/GenBank/DDBJ whole genome shotgun (WGS) entry which is preliminary data.</text>
</comment>
<dbReference type="InterPro" id="IPR050469">
    <property type="entry name" value="Diguanylate_Cyclase"/>
</dbReference>
<dbReference type="InterPro" id="IPR043128">
    <property type="entry name" value="Rev_trsase/Diguanyl_cyclase"/>
</dbReference>
<dbReference type="RefSeq" id="WP_043115267.1">
    <property type="nucleotide sequence ID" value="NZ_JRAA01000001.1"/>
</dbReference>
<comment type="cofactor">
    <cofactor evidence="1">
        <name>Mg(2+)</name>
        <dbReference type="ChEBI" id="CHEBI:18420"/>
    </cofactor>
</comment>
<dbReference type="Proteomes" id="UP000030856">
    <property type="component" value="Unassembled WGS sequence"/>
</dbReference>
<evidence type="ECO:0000256" key="1">
    <source>
        <dbReference type="ARBA" id="ARBA00001946"/>
    </source>
</evidence>
<evidence type="ECO:0000256" key="2">
    <source>
        <dbReference type="ARBA" id="ARBA00012528"/>
    </source>
</evidence>
<protein>
    <recommendedName>
        <fullName evidence="2">diguanylate cyclase</fullName>
        <ecNumber evidence="2">2.7.7.65</ecNumber>
    </recommendedName>
</protein>
<feature type="modified residue" description="4-aspartylphosphate" evidence="4">
    <location>
        <position position="55"/>
    </location>
</feature>
<reference evidence="7 8" key="1">
    <citation type="journal article" date="2014" name="BMC Genomics">
        <title>The genome of the intracellular bacterium of the coastal bivalve, Solemya velum: a blueprint for thriving in and out of symbiosis.</title>
        <authorList>
            <person name="Dmytrenko O."/>
            <person name="Russell S.L."/>
            <person name="Loo W.T."/>
            <person name="Fontanez K.M."/>
            <person name="Liao L."/>
            <person name="Roeselers G."/>
            <person name="Sharma R."/>
            <person name="Stewart F.J."/>
            <person name="Newton I.L."/>
            <person name="Woyke T."/>
            <person name="Wu D."/>
            <person name="Lang J.M."/>
            <person name="Eisen J.A."/>
            <person name="Cavanaugh C.M."/>
        </authorList>
    </citation>
    <scope>NUCLEOTIDE SEQUENCE [LARGE SCALE GENOMIC DNA]</scope>
    <source>
        <strain evidence="7 8">WH</strain>
    </source>
</reference>
<dbReference type="PROSITE" id="PS50110">
    <property type="entry name" value="RESPONSE_REGULATORY"/>
    <property type="match status" value="1"/>
</dbReference>
<accession>A0A0B0H922</accession>
<dbReference type="SUPFAM" id="SSF55073">
    <property type="entry name" value="Nucleotide cyclase"/>
    <property type="match status" value="1"/>
</dbReference>
<keyword evidence="4" id="KW-0597">Phosphoprotein</keyword>
<dbReference type="EMBL" id="JRAA01000001">
    <property type="protein sequence ID" value="KHF25600.1"/>
    <property type="molecule type" value="Genomic_DNA"/>
</dbReference>
<dbReference type="eggNOG" id="COG3706">
    <property type="taxonomic scope" value="Bacteria"/>
</dbReference>
<dbReference type="FunFam" id="3.30.70.270:FF:000001">
    <property type="entry name" value="Diguanylate cyclase domain protein"/>
    <property type="match status" value="1"/>
</dbReference>
<gene>
    <name evidence="7" type="ORF">JV46_18090</name>
</gene>
<dbReference type="SMART" id="SM00448">
    <property type="entry name" value="REC"/>
    <property type="match status" value="1"/>
</dbReference>
<organism evidence="7 8">
    <name type="scientific">Solemya velum gill symbiont</name>
    <dbReference type="NCBI Taxonomy" id="2340"/>
    <lineage>
        <taxon>Bacteria</taxon>
        <taxon>Pseudomonadati</taxon>
        <taxon>Pseudomonadota</taxon>
        <taxon>Gammaproteobacteria</taxon>
        <taxon>sulfur-oxidizing symbionts</taxon>
    </lineage>
</organism>
<dbReference type="GO" id="GO:0052621">
    <property type="term" value="F:diguanylate cyclase activity"/>
    <property type="evidence" value="ECO:0007669"/>
    <property type="project" value="UniProtKB-EC"/>
</dbReference>
<evidence type="ECO:0000259" key="5">
    <source>
        <dbReference type="PROSITE" id="PS50110"/>
    </source>
</evidence>
<dbReference type="Gene3D" id="3.30.70.270">
    <property type="match status" value="1"/>
</dbReference>
<dbReference type="InterPro" id="IPR000160">
    <property type="entry name" value="GGDEF_dom"/>
</dbReference>
<dbReference type="GO" id="GO:0000160">
    <property type="term" value="P:phosphorelay signal transduction system"/>
    <property type="evidence" value="ECO:0007669"/>
    <property type="project" value="InterPro"/>
</dbReference>
<dbReference type="AlphaFoldDB" id="A0A0B0H922"/>